<protein>
    <submittedName>
        <fullName evidence="7">EscR/YscR/HrcR family type III secretion system export apparatus protein</fullName>
    </submittedName>
</protein>
<evidence type="ECO:0000313" key="7">
    <source>
        <dbReference type="EMBL" id="AWV90982.1"/>
    </source>
</evidence>
<dbReference type="AlphaFoldDB" id="A0A2Z4FQ05"/>
<keyword evidence="8" id="KW-1185">Reference proteome</keyword>
<dbReference type="NCBIfam" id="NF009438">
    <property type="entry name" value="PRK12797.1"/>
    <property type="match status" value="1"/>
</dbReference>
<dbReference type="GO" id="GO:0009306">
    <property type="term" value="P:protein secretion"/>
    <property type="evidence" value="ECO:0007669"/>
    <property type="project" value="InterPro"/>
</dbReference>
<evidence type="ECO:0000256" key="2">
    <source>
        <dbReference type="ARBA" id="ARBA00006257"/>
    </source>
</evidence>
<organism evidence="7 8">
    <name type="scientific">Bradymonas sediminis</name>
    <dbReference type="NCBI Taxonomy" id="1548548"/>
    <lineage>
        <taxon>Bacteria</taxon>
        <taxon>Deltaproteobacteria</taxon>
        <taxon>Bradymonadales</taxon>
        <taxon>Bradymonadaceae</taxon>
        <taxon>Bradymonas</taxon>
    </lineage>
</organism>
<evidence type="ECO:0000313" key="8">
    <source>
        <dbReference type="Proteomes" id="UP000249799"/>
    </source>
</evidence>
<comment type="similarity">
    <text evidence="2">Belongs to the FliP/MopC/SpaP family.</text>
</comment>
<dbReference type="Proteomes" id="UP000249799">
    <property type="component" value="Chromosome"/>
</dbReference>
<evidence type="ECO:0000256" key="1">
    <source>
        <dbReference type="ARBA" id="ARBA00004651"/>
    </source>
</evidence>
<dbReference type="PRINTS" id="PR01302">
    <property type="entry name" value="TYPE3IMPPROT"/>
</dbReference>
<sequence>MGRHVSNMRVFARRRGVDIWRKRGGLGIKIAVFAGVLFSAESAWAQAPGAGGSPLTMVVALGLLALLPFLLIMVTSFVKVAVVLSLLRTAIGAQSVPPNQVITGLAIVLSIYIMAPVGMQIYQEVAPTVEAFEESNTRPGFDEYRDLARRTADPLRAFLVKHAHAVEKELLFDLALELRPPEQREDVERDDLIILIPAFVVSELKEAFTIGFILFVPFIVVDMVIANILLSLGMHMLSPTTISLPFKLLLFVLVDGWFLVVKGLVLGYV</sequence>
<evidence type="ECO:0000256" key="5">
    <source>
        <dbReference type="ARBA" id="ARBA00022989"/>
    </source>
</evidence>
<evidence type="ECO:0000256" key="6">
    <source>
        <dbReference type="ARBA" id="ARBA00023136"/>
    </source>
</evidence>
<dbReference type="EMBL" id="CP030032">
    <property type="protein sequence ID" value="AWV90982.1"/>
    <property type="molecule type" value="Genomic_DNA"/>
</dbReference>
<evidence type="ECO:0000256" key="4">
    <source>
        <dbReference type="ARBA" id="ARBA00022692"/>
    </source>
</evidence>
<keyword evidence="6" id="KW-0472">Membrane</keyword>
<dbReference type="RefSeq" id="WP_111336820.1">
    <property type="nucleotide sequence ID" value="NZ_CP030032.1"/>
</dbReference>
<dbReference type="PANTHER" id="PTHR30587">
    <property type="entry name" value="FLAGELLAR BIOSYNTHETIC PROTEIN FLIP"/>
    <property type="match status" value="1"/>
</dbReference>
<comment type="subcellular location">
    <subcellularLocation>
        <location evidence="1">Cell membrane</location>
        <topology evidence="1">Multi-pass membrane protein</topology>
    </subcellularLocation>
</comment>
<dbReference type="KEGG" id="bsed:DN745_17280"/>
<reference evidence="7 8" key="1">
    <citation type="submission" date="2018-06" db="EMBL/GenBank/DDBJ databases">
        <title>Lujinxingia sediminis gen. nov. sp. nov., a new facultative anaerobic member of the class Deltaproteobacteria, and proposal of Lujinxingaceae fam. nov.</title>
        <authorList>
            <person name="Guo L.-Y."/>
            <person name="Li C.-M."/>
            <person name="Wang S."/>
            <person name="Du Z.-J."/>
        </authorList>
    </citation>
    <scope>NUCLEOTIDE SEQUENCE [LARGE SCALE GENOMIC DNA]</scope>
    <source>
        <strain evidence="7 8">FA350</strain>
    </source>
</reference>
<evidence type="ECO:0000256" key="3">
    <source>
        <dbReference type="ARBA" id="ARBA00022475"/>
    </source>
</evidence>
<accession>A0A2Z4FQ05</accession>
<dbReference type="InterPro" id="IPR005773">
    <property type="entry name" value="T3SS_YscR-like"/>
</dbReference>
<dbReference type="InterPro" id="IPR005838">
    <property type="entry name" value="T3SS_IM_P"/>
</dbReference>
<dbReference type="OrthoDB" id="9805111at2"/>
<dbReference type="Pfam" id="PF00813">
    <property type="entry name" value="FliP"/>
    <property type="match status" value="1"/>
</dbReference>
<proteinExistence type="inferred from homology"/>
<dbReference type="PANTHER" id="PTHR30587:SF2">
    <property type="entry name" value="SURFACE PRESENTATION OF ANTIGENS PROTEIN SPAP"/>
    <property type="match status" value="1"/>
</dbReference>
<keyword evidence="3" id="KW-1003">Cell membrane</keyword>
<dbReference type="NCBIfam" id="TIGR01102">
    <property type="entry name" value="yscR"/>
    <property type="match status" value="1"/>
</dbReference>
<dbReference type="GO" id="GO:0005886">
    <property type="term" value="C:plasma membrane"/>
    <property type="evidence" value="ECO:0007669"/>
    <property type="project" value="UniProtKB-SubCell"/>
</dbReference>
<keyword evidence="4" id="KW-0812">Transmembrane</keyword>
<dbReference type="PROSITE" id="PS01061">
    <property type="entry name" value="FLIP_2"/>
    <property type="match status" value="1"/>
</dbReference>
<name>A0A2Z4FQ05_9DELT</name>
<keyword evidence="5" id="KW-1133">Transmembrane helix</keyword>
<gene>
    <name evidence="7" type="ORF">DN745_17280</name>
</gene>